<proteinExistence type="predicted"/>
<keyword evidence="3" id="KW-1185">Reference proteome</keyword>
<organism evidence="2 3">
    <name type="scientific">Hymenoscyphus fraxineus</name>
    <dbReference type="NCBI Taxonomy" id="746836"/>
    <lineage>
        <taxon>Eukaryota</taxon>
        <taxon>Fungi</taxon>
        <taxon>Dikarya</taxon>
        <taxon>Ascomycota</taxon>
        <taxon>Pezizomycotina</taxon>
        <taxon>Leotiomycetes</taxon>
        <taxon>Helotiales</taxon>
        <taxon>Helotiaceae</taxon>
        <taxon>Hymenoscyphus</taxon>
    </lineage>
</organism>
<dbReference type="EMBL" id="CAJVRL010000070">
    <property type="protein sequence ID" value="CAG8956404.1"/>
    <property type="molecule type" value="Genomic_DNA"/>
</dbReference>
<evidence type="ECO:0000313" key="2">
    <source>
        <dbReference type="EMBL" id="CAG8956404.1"/>
    </source>
</evidence>
<evidence type="ECO:0000256" key="1">
    <source>
        <dbReference type="SAM" id="MobiDB-lite"/>
    </source>
</evidence>
<gene>
    <name evidence="2" type="ORF">HYFRA_00003787</name>
</gene>
<sequence>MTSSSSPPSTSNKGKGGVGKRMKRSASLKSTVQSGNSQSTSNNPTNAIDSLLRKEEERTQSDQDVEKSRSNRLRRDWCIKLPEPLDHDQTSTFFSFQHTGVILLNLSSLTGDGGTVILDSFQHMVTDRGMGVIIG</sequence>
<feature type="compositionally biased region" description="Basic and acidic residues" evidence="1">
    <location>
        <begin position="51"/>
        <end position="73"/>
    </location>
</feature>
<dbReference type="Proteomes" id="UP000696280">
    <property type="component" value="Unassembled WGS sequence"/>
</dbReference>
<accession>A0A9N9PJY7</accession>
<evidence type="ECO:0000313" key="3">
    <source>
        <dbReference type="Proteomes" id="UP000696280"/>
    </source>
</evidence>
<protein>
    <submittedName>
        <fullName evidence="2">Uncharacterized protein</fullName>
    </submittedName>
</protein>
<dbReference type="AlphaFoldDB" id="A0A9N9PJY7"/>
<comment type="caution">
    <text evidence="2">The sequence shown here is derived from an EMBL/GenBank/DDBJ whole genome shotgun (WGS) entry which is preliminary data.</text>
</comment>
<name>A0A9N9PJY7_9HELO</name>
<feature type="compositionally biased region" description="Polar residues" evidence="1">
    <location>
        <begin position="27"/>
        <end position="48"/>
    </location>
</feature>
<feature type="region of interest" description="Disordered" evidence="1">
    <location>
        <begin position="1"/>
        <end position="73"/>
    </location>
</feature>
<reference evidence="2" key="1">
    <citation type="submission" date="2021-07" db="EMBL/GenBank/DDBJ databases">
        <authorList>
            <person name="Durling M."/>
        </authorList>
    </citation>
    <scope>NUCLEOTIDE SEQUENCE</scope>
</reference>
<feature type="compositionally biased region" description="Low complexity" evidence="1">
    <location>
        <begin position="1"/>
        <end position="13"/>
    </location>
</feature>